<feature type="region of interest" description="Disordered" evidence="2">
    <location>
        <begin position="915"/>
        <end position="1071"/>
    </location>
</feature>
<dbReference type="PANTHER" id="PTHR15021">
    <property type="entry name" value="DISCONNECTED-RELATED"/>
    <property type="match status" value="1"/>
</dbReference>
<protein>
    <submittedName>
        <fullName evidence="4">Protein disconnected</fullName>
    </submittedName>
</protein>
<evidence type="ECO:0000313" key="4">
    <source>
        <dbReference type="EMBL" id="TPP39760.1"/>
    </source>
</evidence>
<feature type="compositionally biased region" description="Low complexity" evidence="2">
    <location>
        <begin position="921"/>
        <end position="930"/>
    </location>
</feature>
<dbReference type="PROSITE" id="PS50157">
    <property type="entry name" value="ZINC_FINGER_C2H2_2"/>
    <property type="match status" value="1"/>
</dbReference>
<comment type="caution">
    <text evidence="4">The sequence shown here is derived from an EMBL/GenBank/DDBJ whole genome shotgun (WGS) entry which is preliminary data.</text>
</comment>
<feature type="compositionally biased region" description="Acidic residues" evidence="2">
    <location>
        <begin position="993"/>
        <end position="1002"/>
    </location>
</feature>
<feature type="domain" description="C2H2-type" evidence="3">
    <location>
        <begin position="755"/>
        <end position="783"/>
    </location>
</feature>
<dbReference type="InterPro" id="IPR040436">
    <property type="entry name" value="Disconnected-like"/>
</dbReference>
<dbReference type="EMBL" id="SUNJ01015787">
    <property type="protein sequence ID" value="TPP39760.1"/>
    <property type="molecule type" value="Genomic_DNA"/>
</dbReference>
<keyword evidence="1" id="KW-0863">Zinc-finger</keyword>
<dbReference type="InterPro" id="IPR013087">
    <property type="entry name" value="Znf_C2H2_type"/>
</dbReference>
<dbReference type="Proteomes" id="UP000316759">
    <property type="component" value="Unassembled WGS sequence"/>
</dbReference>
<feature type="compositionally biased region" description="Low complexity" evidence="2">
    <location>
        <begin position="261"/>
        <end position="279"/>
    </location>
</feature>
<feature type="compositionally biased region" description="Polar residues" evidence="2">
    <location>
        <begin position="854"/>
        <end position="871"/>
    </location>
</feature>
<reference evidence="4 5" key="1">
    <citation type="submission" date="2019-04" db="EMBL/GenBank/DDBJ databases">
        <title>Annotation for the trematode Fasciola gigantica.</title>
        <authorList>
            <person name="Choi Y.-J."/>
        </authorList>
    </citation>
    <scope>NUCLEOTIDE SEQUENCE [LARGE SCALE GENOMIC DNA]</scope>
    <source>
        <strain evidence="4">Uganda_cow_1</strain>
    </source>
</reference>
<proteinExistence type="predicted"/>
<feature type="compositionally biased region" description="Basic and acidic residues" evidence="2">
    <location>
        <begin position="1049"/>
        <end position="1067"/>
    </location>
</feature>
<keyword evidence="1" id="KW-0479">Metal-binding</keyword>
<evidence type="ECO:0000313" key="5">
    <source>
        <dbReference type="Proteomes" id="UP000316759"/>
    </source>
</evidence>
<name>A0A504X0Q4_FASGI</name>
<feature type="compositionally biased region" description="Basic residues" evidence="2">
    <location>
        <begin position="938"/>
        <end position="948"/>
    </location>
</feature>
<keyword evidence="1" id="KW-0862">Zinc</keyword>
<keyword evidence="5" id="KW-1185">Reference proteome</keyword>
<dbReference type="GO" id="GO:0006355">
    <property type="term" value="P:regulation of DNA-templated transcription"/>
    <property type="evidence" value="ECO:0007669"/>
    <property type="project" value="TreeGrafter"/>
</dbReference>
<feature type="compositionally biased region" description="Polar residues" evidence="2">
    <location>
        <begin position="957"/>
        <end position="966"/>
    </location>
</feature>
<evidence type="ECO:0000259" key="3">
    <source>
        <dbReference type="PROSITE" id="PS50157"/>
    </source>
</evidence>
<dbReference type="PROSITE" id="PS00028">
    <property type="entry name" value="ZINC_FINGER_C2H2_1"/>
    <property type="match status" value="1"/>
</dbReference>
<dbReference type="Gene3D" id="3.30.160.60">
    <property type="entry name" value="Classic Zinc Finger"/>
    <property type="match status" value="1"/>
</dbReference>
<evidence type="ECO:0000256" key="1">
    <source>
        <dbReference type="PROSITE-ProRule" id="PRU00042"/>
    </source>
</evidence>
<feature type="region of interest" description="Disordered" evidence="2">
    <location>
        <begin position="259"/>
        <end position="326"/>
    </location>
</feature>
<sequence length="1113" mass="120708">MNSTEMKTKNPISPNGSNSIGCISNGCECRQFQPSVCNIRQCSECMHTWVMHIVGKMSAYPVCIEPNSSGTTCMFSATFELMSMTLFGCHAIPIRIKILLDRLLSAQLLQADVVRLLLTFGWTFQDYSRGYMLTNNSGQIRDRWEICGLEEERLIVQQFLRFPETRALAQVMLTGYNCVCGRVIDLTTTTVVSSKNVIQLTGSANTSYPSAPATLHLAECYPTTKRDSCHSPKIKVSRPDLDVKGLLFQGATTMASPTTVGSLTMSSLSGSSSSSTSPSNDASKKNGTHVTESSVQPQSKLESLSTPSPQLRDRRESSRTVTPAFGSCTNSAVSVNTNISATNTPSTISGTINSNGSTVINMDSRDTNSHQLQAAYERPDHSNPFVAAMAAAALTGFPHLSSGLSAFINSGIAEKSTLGLRNPSIPTISESDRTTNTQFNKECNPSAEQRSEEVKNIRAVVTVSNPLDNWLTSMQQHGTGPTGGPPAVGHIPFPLPGFSVQPPQLMNALAAAFRSAKPSAATWQINQNGLGCPNMTGNGPTYTGPNLLPVEKPVTWTTGITSTGPKGPPSFDQNQLGLWPTLSQGLVENFLKKTDMIDGPTKGLIDCPSSMDPILASSKALAQSLSVFNASLNNVGVGPNTPVQNAQAMLRSLSSLSASVDPFESCPTATYDVDRTSGNNIRHRSREFTASQKSKNCSTLGQIGSMKRKAESRRSDPLRIRKVTEFGQGISATGALDERNSSLNGSNLSRNKKRVLCTTCKKSFCDKGALKIHYSAVHLKEMHKCTIKGCSMWFSSRRSRNRHSANPNPRLHMTHASKKLPENATIVDDGSGKVLGRRNPLPNSVLNPPLLPTHNANNIPGATSSDVSLHNTRPPTHVWVDKEDYQARDRFFKRSDSFLCDNEQHRTKTDSLRLPDTYTVLPPSLDSLSQESDDSVPRKSRKSFLNHPKHVERDITHSSSKHSQWSECELAENSDYSDGMSEMDEGVLVPDGMDADSDDEETHDQIAVTADSDSEHAEREPDSGSENEPWIPMNESGSPSAEHLANLNHDGKHLDASVGRVNKDDRSTSSVTGVSFLAANLAQSSERVSSPQAIDLADHIDSARSEINQFSKK</sequence>
<feature type="compositionally biased region" description="Polar residues" evidence="2">
    <location>
        <begin position="288"/>
        <end position="309"/>
    </location>
</feature>
<dbReference type="SMART" id="SM00355">
    <property type="entry name" value="ZnF_C2H2"/>
    <property type="match status" value="2"/>
</dbReference>
<dbReference type="PANTHER" id="PTHR15021:SF0">
    <property type="entry name" value="DISCO-RELATED, ISOFORM A-RELATED"/>
    <property type="match status" value="1"/>
</dbReference>
<gene>
    <name evidence="4" type="ORF">FGIG_08226</name>
</gene>
<dbReference type="GO" id="GO:0005634">
    <property type="term" value="C:nucleus"/>
    <property type="evidence" value="ECO:0007669"/>
    <property type="project" value="TreeGrafter"/>
</dbReference>
<feature type="compositionally biased region" description="Basic and acidic residues" evidence="2">
    <location>
        <begin position="1013"/>
        <end position="1022"/>
    </location>
</feature>
<dbReference type="GO" id="GO:0008270">
    <property type="term" value="F:zinc ion binding"/>
    <property type="evidence" value="ECO:0007669"/>
    <property type="project" value="UniProtKB-KW"/>
</dbReference>
<dbReference type="AlphaFoldDB" id="A0A504X0Q4"/>
<feature type="compositionally biased region" description="Low complexity" evidence="2">
    <location>
        <begin position="839"/>
        <end position="848"/>
    </location>
</feature>
<organism evidence="4 5">
    <name type="scientific">Fasciola gigantica</name>
    <name type="common">Giant liver fluke</name>
    <dbReference type="NCBI Taxonomy" id="46835"/>
    <lineage>
        <taxon>Eukaryota</taxon>
        <taxon>Metazoa</taxon>
        <taxon>Spiralia</taxon>
        <taxon>Lophotrochozoa</taxon>
        <taxon>Platyhelminthes</taxon>
        <taxon>Trematoda</taxon>
        <taxon>Digenea</taxon>
        <taxon>Plagiorchiida</taxon>
        <taxon>Echinostomata</taxon>
        <taxon>Echinostomatoidea</taxon>
        <taxon>Fasciolidae</taxon>
        <taxon>Fasciola</taxon>
    </lineage>
</organism>
<evidence type="ECO:0000256" key="2">
    <source>
        <dbReference type="SAM" id="MobiDB-lite"/>
    </source>
</evidence>
<dbReference type="OrthoDB" id="10070972at2759"/>
<feature type="region of interest" description="Disordered" evidence="2">
    <location>
        <begin position="799"/>
        <end position="871"/>
    </location>
</feature>
<accession>A0A504X0Q4</accession>